<evidence type="ECO:0000256" key="3">
    <source>
        <dbReference type="ARBA" id="ARBA00022614"/>
    </source>
</evidence>
<evidence type="ECO:0000256" key="6">
    <source>
        <dbReference type="ARBA" id="ARBA00023017"/>
    </source>
</evidence>
<dbReference type="FunFam" id="3.80.10.10:FF:000049">
    <property type="entry name" value="Dynein light chain 1"/>
    <property type="match status" value="1"/>
</dbReference>
<gene>
    <name evidence="12" type="ORF">QBZ16_004200</name>
</gene>
<evidence type="ECO:0000256" key="8">
    <source>
        <dbReference type="ARBA" id="ARBA00023212"/>
    </source>
</evidence>
<dbReference type="GO" id="GO:0005930">
    <property type="term" value="C:axoneme"/>
    <property type="evidence" value="ECO:0007669"/>
    <property type="project" value="UniProtKB-SubCell"/>
</dbReference>
<dbReference type="AlphaFoldDB" id="A0AAD9MNA2"/>
<dbReference type="InterPro" id="IPR032675">
    <property type="entry name" value="LRR_dom_sf"/>
</dbReference>
<comment type="similarity">
    <text evidence="10">Belongs to the dynein light chain LC1-type family.</text>
</comment>
<comment type="subcellular location">
    <subcellularLocation>
        <location evidence="1">Cytoplasm</location>
        <location evidence="1">Cytoskeleton</location>
        <location evidence="1">Cilium axoneme</location>
    </subcellularLocation>
</comment>
<accession>A0AAD9MNA2</accession>
<dbReference type="PANTHER" id="PTHR15454:SF73">
    <property type="entry name" value="DYNEIN AXONEMAL LIGHT CHAIN 1"/>
    <property type="match status" value="1"/>
</dbReference>
<dbReference type="EMBL" id="JASFZW010000005">
    <property type="protein sequence ID" value="KAK2078331.1"/>
    <property type="molecule type" value="Genomic_DNA"/>
</dbReference>
<dbReference type="GO" id="GO:0005874">
    <property type="term" value="C:microtubule"/>
    <property type="evidence" value="ECO:0007669"/>
    <property type="project" value="UniProtKB-KW"/>
</dbReference>
<keyword evidence="9" id="KW-0966">Cell projection</keyword>
<keyword evidence="8" id="KW-0206">Cytoskeleton</keyword>
<evidence type="ECO:0000313" key="13">
    <source>
        <dbReference type="Proteomes" id="UP001255856"/>
    </source>
</evidence>
<dbReference type="PROSITE" id="PS51450">
    <property type="entry name" value="LRR"/>
    <property type="match status" value="2"/>
</dbReference>
<dbReference type="GO" id="GO:0030286">
    <property type="term" value="C:dynein complex"/>
    <property type="evidence" value="ECO:0007669"/>
    <property type="project" value="UniProtKB-KW"/>
</dbReference>
<name>A0AAD9MNA2_PROWI</name>
<keyword evidence="6" id="KW-0243">Dynein</keyword>
<sequence>MAPAGRSCREALVKQKGVHWAEQEVVNLSGCCPPIQRMDASLSSLRACRHLALSTNSIDKLGPLTGLDSLETLSLGRNCLKRLEGLEAVAGTLRQLWVSYNQLDRLAGVEKARGLRVLYASNNRIKDWAEVDRLAALPDLEDLLLLGNPIHQEAVALAGSTQSYRLEVLRRLSRLKKLDGVPVEIEELDAARGLTSVK</sequence>
<dbReference type="Proteomes" id="UP001255856">
    <property type="component" value="Unassembled WGS sequence"/>
</dbReference>
<reference evidence="12" key="1">
    <citation type="submission" date="2021-01" db="EMBL/GenBank/DDBJ databases">
        <authorList>
            <person name="Eckstrom K.M.E."/>
        </authorList>
    </citation>
    <scope>NUCLEOTIDE SEQUENCE</scope>
    <source>
        <strain evidence="12">UVCC 0001</strain>
    </source>
</reference>
<evidence type="ECO:0000256" key="2">
    <source>
        <dbReference type="ARBA" id="ARBA00022490"/>
    </source>
</evidence>
<evidence type="ECO:0000256" key="10">
    <source>
        <dbReference type="ARBA" id="ARBA00049659"/>
    </source>
</evidence>
<evidence type="ECO:0000256" key="4">
    <source>
        <dbReference type="ARBA" id="ARBA00022701"/>
    </source>
</evidence>
<organism evidence="12 13">
    <name type="scientific">Prototheca wickerhamii</name>
    <dbReference type="NCBI Taxonomy" id="3111"/>
    <lineage>
        <taxon>Eukaryota</taxon>
        <taxon>Viridiplantae</taxon>
        <taxon>Chlorophyta</taxon>
        <taxon>core chlorophytes</taxon>
        <taxon>Trebouxiophyceae</taxon>
        <taxon>Chlorellales</taxon>
        <taxon>Chlorellaceae</taxon>
        <taxon>Prototheca</taxon>
    </lineage>
</organism>
<dbReference type="SUPFAM" id="SSF52058">
    <property type="entry name" value="L domain-like"/>
    <property type="match status" value="1"/>
</dbReference>
<protein>
    <recommendedName>
        <fullName evidence="11">Dynein axonemal light chain 1</fullName>
    </recommendedName>
</protein>
<evidence type="ECO:0000256" key="7">
    <source>
        <dbReference type="ARBA" id="ARBA00023175"/>
    </source>
</evidence>
<keyword evidence="13" id="KW-1185">Reference proteome</keyword>
<dbReference type="InterPro" id="IPR001611">
    <property type="entry name" value="Leu-rich_rpt"/>
</dbReference>
<evidence type="ECO:0000256" key="1">
    <source>
        <dbReference type="ARBA" id="ARBA00004430"/>
    </source>
</evidence>
<dbReference type="PANTHER" id="PTHR15454">
    <property type="entry name" value="NISCHARIN RELATED"/>
    <property type="match status" value="1"/>
</dbReference>
<evidence type="ECO:0000256" key="5">
    <source>
        <dbReference type="ARBA" id="ARBA00022737"/>
    </source>
</evidence>
<keyword evidence="7" id="KW-0505">Motor protein</keyword>
<keyword evidence="3" id="KW-0433">Leucine-rich repeat</keyword>
<keyword evidence="2" id="KW-0963">Cytoplasm</keyword>
<evidence type="ECO:0000256" key="11">
    <source>
        <dbReference type="ARBA" id="ARBA00049760"/>
    </source>
</evidence>
<dbReference type="Gene3D" id="3.80.10.10">
    <property type="entry name" value="Ribonuclease Inhibitor"/>
    <property type="match status" value="1"/>
</dbReference>
<comment type="caution">
    <text evidence="12">The sequence shown here is derived from an EMBL/GenBank/DDBJ whole genome shotgun (WGS) entry which is preliminary data.</text>
</comment>
<keyword evidence="5" id="KW-0677">Repeat</keyword>
<proteinExistence type="inferred from homology"/>
<keyword evidence="4" id="KW-0493">Microtubule</keyword>
<evidence type="ECO:0000313" key="12">
    <source>
        <dbReference type="EMBL" id="KAK2078331.1"/>
    </source>
</evidence>
<evidence type="ECO:0000256" key="9">
    <source>
        <dbReference type="ARBA" id="ARBA00023273"/>
    </source>
</evidence>